<dbReference type="InterPro" id="IPR043143">
    <property type="entry name" value="Mal/L-sulf/L-lact_DH-like_NADP"/>
</dbReference>
<proteinExistence type="inferred from homology"/>
<organism evidence="3 4">
    <name type="scientific">Roseobacter ponti</name>
    <dbReference type="NCBI Taxonomy" id="1891787"/>
    <lineage>
        <taxon>Bacteria</taxon>
        <taxon>Pseudomonadati</taxon>
        <taxon>Pseudomonadota</taxon>
        <taxon>Alphaproteobacteria</taxon>
        <taxon>Rhodobacterales</taxon>
        <taxon>Roseobacteraceae</taxon>
        <taxon>Roseobacter</taxon>
    </lineage>
</organism>
<dbReference type="GO" id="GO:0016491">
    <property type="term" value="F:oxidoreductase activity"/>
    <property type="evidence" value="ECO:0007669"/>
    <property type="project" value="UniProtKB-KW"/>
</dbReference>
<dbReference type="PANTHER" id="PTHR11091:SF0">
    <property type="entry name" value="MALATE DEHYDROGENASE"/>
    <property type="match status" value="1"/>
</dbReference>
<evidence type="ECO:0000256" key="1">
    <source>
        <dbReference type="ARBA" id="ARBA00006056"/>
    </source>
</evidence>
<dbReference type="SUPFAM" id="SSF89733">
    <property type="entry name" value="L-sulfolactate dehydrogenase-like"/>
    <property type="match status" value="1"/>
</dbReference>
<keyword evidence="4" id="KW-1185">Reference proteome</keyword>
<dbReference type="Gene3D" id="1.10.1530.10">
    <property type="match status" value="1"/>
</dbReference>
<dbReference type="Proteomes" id="UP000503308">
    <property type="component" value="Chromosome"/>
</dbReference>
<evidence type="ECO:0000313" key="3">
    <source>
        <dbReference type="EMBL" id="QJF51821.1"/>
    </source>
</evidence>
<dbReference type="InterPro" id="IPR036111">
    <property type="entry name" value="Mal/L-sulfo/L-lacto_DH-like_sf"/>
</dbReference>
<protein>
    <submittedName>
        <fullName evidence="3">Ldh family oxidoreductase</fullName>
    </submittedName>
</protein>
<keyword evidence="2" id="KW-0560">Oxidoreductase</keyword>
<dbReference type="InterPro" id="IPR043144">
    <property type="entry name" value="Mal/L-sulf/L-lact_DH-like_ah"/>
</dbReference>
<dbReference type="Gene3D" id="3.30.1370.60">
    <property type="entry name" value="Hypothetical oxidoreductase yiak, domain 2"/>
    <property type="match status" value="1"/>
</dbReference>
<evidence type="ECO:0000313" key="4">
    <source>
        <dbReference type="Proteomes" id="UP000503308"/>
    </source>
</evidence>
<sequence length="348" mass="36299">MAKPVQVDDLARFCREVLTAIGADPETARDCTGSMLHGSVHGVDSHGVRLLGHYTRALQGGRLNKSPKLLFTRTRAGSGMLDGDNAQGARATYAATDHACDLASEAGIGAVGITRSSHFGPAGAYALRAAERGMLALVTCNSDSFVRLHDGAERFHGTNPLSIACPAPGNPWLLDMATSAVPFNRVELYRSTGTDLPEGVASDSAGADTQDPHLAEMLAPLGGMFGFKGAGLGGVAEVLSAVLTGMKLSPDIAPMGGDDFSTPRGLGAFVIALDPRAFAGAEIVEAGVKRYLELLRASPARPGRKVMAPGDREWATALERRKNGIILDPVTAAGFSELSRTLGIEPVR</sequence>
<accession>A0A858SWH6</accession>
<dbReference type="EMBL" id="CP048788">
    <property type="protein sequence ID" value="QJF51821.1"/>
    <property type="molecule type" value="Genomic_DNA"/>
</dbReference>
<comment type="similarity">
    <text evidence="1">Belongs to the LDH2/MDH2 oxidoreductase family.</text>
</comment>
<dbReference type="InterPro" id="IPR003767">
    <property type="entry name" value="Malate/L-lactate_DH-like"/>
</dbReference>
<dbReference type="Pfam" id="PF02615">
    <property type="entry name" value="Ldh_2"/>
    <property type="match status" value="1"/>
</dbReference>
<evidence type="ECO:0000256" key="2">
    <source>
        <dbReference type="ARBA" id="ARBA00023002"/>
    </source>
</evidence>
<dbReference type="RefSeq" id="WP_169641039.1">
    <property type="nucleotide sequence ID" value="NZ_CP048788.1"/>
</dbReference>
<reference evidence="3 4" key="1">
    <citation type="submission" date="2020-02" db="EMBL/GenBank/DDBJ databases">
        <title>Genome sequence of Roseobacter ponti.</title>
        <authorList>
            <person name="Hollensteiner J."/>
            <person name="Schneider D."/>
            <person name="Poehlein A."/>
            <person name="Daniel R."/>
        </authorList>
    </citation>
    <scope>NUCLEOTIDE SEQUENCE [LARGE SCALE GENOMIC DNA]</scope>
    <source>
        <strain evidence="3 4">DSM 106830</strain>
    </source>
</reference>
<name>A0A858SWH6_9RHOB</name>
<dbReference type="PANTHER" id="PTHR11091">
    <property type="entry name" value="OXIDOREDUCTASE-RELATED"/>
    <property type="match status" value="1"/>
</dbReference>
<gene>
    <name evidence="3" type="ORF">G3256_11930</name>
</gene>
<dbReference type="KEGG" id="rpon:G3256_11930"/>
<dbReference type="AlphaFoldDB" id="A0A858SWH6"/>